<dbReference type="EMBL" id="JAKWJU010000002">
    <property type="protein sequence ID" value="MCH6160357.1"/>
    <property type="molecule type" value="Genomic_DNA"/>
</dbReference>
<name>A0ABS9SVP7_9ACTN</name>
<reference evidence="3" key="1">
    <citation type="submission" date="2022-03" db="EMBL/GenBank/DDBJ databases">
        <authorList>
            <person name="Santos J.D.N."/>
            <person name="Kallscheuer N."/>
            <person name="Jogler C."/>
            <person name="Lage O.M."/>
        </authorList>
    </citation>
    <scope>NUCLEOTIDE SEQUENCE</scope>
    <source>
        <strain evidence="3">M600PL45_2</strain>
    </source>
</reference>
<accession>A0ABS9SVP7</accession>
<dbReference type="PANTHER" id="PTHR23150:SF19">
    <property type="entry name" value="FORMYLGLYCINE-GENERATING ENZYME"/>
    <property type="match status" value="1"/>
</dbReference>
<dbReference type="InterPro" id="IPR051043">
    <property type="entry name" value="Sulfatase_Mod_Factor_Kinase"/>
</dbReference>
<dbReference type="InterPro" id="IPR042095">
    <property type="entry name" value="SUMF_sf"/>
</dbReference>
<reference evidence="3" key="2">
    <citation type="journal article" date="2023" name="Int. J. Syst. Evol. Microbiol.">
        <title>Streptomyces marispadix sp. nov., isolated from marine beach sediment of the Northern Coast of Portugal.</title>
        <authorList>
            <person name="dos Santos J.D.N."/>
            <person name="Vitorino I.R."/>
            <person name="Kallscheuer N."/>
            <person name="Srivastava A."/>
            <person name="Krautwurst S."/>
            <person name="Marz M."/>
            <person name="Jogler C."/>
            <person name="Lobo Da Cunha A."/>
            <person name="Catita J."/>
            <person name="Goncalves H."/>
            <person name="Gonzalez I."/>
            <person name="Reyes F."/>
            <person name="Lage O.M."/>
        </authorList>
    </citation>
    <scope>NUCLEOTIDE SEQUENCE</scope>
    <source>
        <strain evidence="3">M600PL45_2</strain>
    </source>
</reference>
<dbReference type="Pfam" id="PF03781">
    <property type="entry name" value="FGE-sulfatase"/>
    <property type="match status" value="1"/>
</dbReference>
<dbReference type="PANTHER" id="PTHR23150">
    <property type="entry name" value="SULFATASE MODIFYING FACTOR 1, 2"/>
    <property type="match status" value="1"/>
</dbReference>
<dbReference type="InterPro" id="IPR016187">
    <property type="entry name" value="CTDL_fold"/>
</dbReference>
<gene>
    <name evidence="3" type="ORF">MMA15_07985</name>
</gene>
<proteinExistence type="predicted"/>
<feature type="compositionally biased region" description="Low complexity" evidence="1">
    <location>
        <begin position="216"/>
        <end position="233"/>
    </location>
</feature>
<dbReference type="InterPro" id="IPR005532">
    <property type="entry name" value="SUMF_dom"/>
</dbReference>
<feature type="domain" description="Sulfatase-modifying factor enzyme-like" evidence="2">
    <location>
        <begin position="5"/>
        <end position="269"/>
    </location>
</feature>
<evidence type="ECO:0000256" key="1">
    <source>
        <dbReference type="SAM" id="MobiDB-lite"/>
    </source>
</evidence>
<organism evidence="3 4">
    <name type="scientific">Streptomyces marispadix</name>
    <dbReference type="NCBI Taxonomy" id="2922868"/>
    <lineage>
        <taxon>Bacteria</taxon>
        <taxon>Bacillati</taxon>
        <taxon>Actinomycetota</taxon>
        <taxon>Actinomycetes</taxon>
        <taxon>Kitasatosporales</taxon>
        <taxon>Streptomycetaceae</taxon>
        <taxon>Streptomyces</taxon>
    </lineage>
</organism>
<dbReference type="Proteomes" id="UP001166784">
    <property type="component" value="Unassembled WGS sequence"/>
</dbReference>
<evidence type="ECO:0000313" key="3">
    <source>
        <dbReference type="EMBL" id="MCH6160357.1"/>
    </source>
</evidence>
<sequence length="269" mass="28931">MGCDDAPYPADGEGPVREVTLAPFRLAATAVTTAEFAAFVEATGHRTDAERFGWSFVFGGFLPRDFPPTRAAAAAPWWRQVYGADWRHPEGPGSGSDGREDHPVVHVSYNDAQAYCTWAGARLPTEAEWEYGARGGLCGMPYPWGDERDPDGTHRMNIWRGSFPERNTAADGYAGTCPVDAFPPNAYGLFNMTGNVWEWCADPFTTGPAPGPGSHPGPDSDSGSGSGSRALRGGSHLCHESYCLRYRTSARMGNSPDSSSGNTGFRLAR</sequence>
<evidence type="ECO:0000259" key="2">
    <source>
        <dbReference type="Pfam" id="PF03781"/>
    </source>
</evidence>
<protein>
    <submittedName>
        <fullName evidence="3">Formylglycine-generating enzyme family protein</fullName>
    </submittedName>
</protein>
<evidence type="ECO:0000313" key="4">
    <source>
        <dbReference type="Proteomes" id="UP001166784"/>
    </source>
</evidence>
<comment type="caution">
    <text evidence="3">The sequence shown here is derived from an EMBL/GenBank/DDBJ whole genome shotgun (WGS) entry which is preliminary data.</text>
</comment>
<dbReference type="Gene3D" id="3.90.1580.10">
    <property type="entry name" value="paralog of FGE (formylglycine-generating enzyme)"/>
    <property type="match status" value="1"/>
</dbReference>
<dbReference type="SUPFAM" id="SSF56436">
    <property type="entry name" value="C-type lectin-like"/>
    <property type="match status" value="1"/>
</dbReference>
<keyword evidence="4" id="KW-1185">Reference proteome</keyword>
<feature type="region of interest" description="Disordered" evidence="1">
    <location>
        <begin position="207"/>
        <end position="233"/>
    </location>
</feature>